<accession>A0A453P5M4</accession>
<dbReference type="Proteomes" id="UP000015105">
    <property type="component" value="Chromosome 6D"/>
</dbReference>
<dbReference type="Gramene" id="AET6Gv20615700.3">
    <property type="protein sequence ID" value="AET6Gv20615700.3"/>
    <property type="gene ID" value="AET6Gv20615700"/>
</dbReference>
<evidence type="ECO:0000313" key="1">
    <source>
        <dbReference type="EnsemblPlants" id="AET6Gv20615700.3"/>
    </source>
</evidence>
<dbReference type="EnsemblPlants" id="AET6Gv20615700.3">
    <property type="protein sequence ID" value="AET6Gv20615700.3"/>
    <property type="gene ID" value="AET6Gv20615700"/>
</dbReference>
<reference evidence="1" key="4">
    <citation type="submission" date="2019-03" db="UniProtKB">
        <authorList>
            <consortium name="EnsemblPlants"/>
        </authorList>
    </citation>
    <scope>IDENTIFICATION</scope>
</reference>
<name>A0A453P5M4_AEGTS</name>
<sequence length="178" mass="18046">RGGSGLLASSAARWAAPDCDNVVLPSSSQWSRGGMPVGGGCGLRAQIRRGAGRRRDAAALTVLGRAGGRADARGGGPAARGGRGWIWSCSFRPPWLGGAVWQSRPSGKVLWCAPAGVVPVWAAGHPGLWPMHGAGGPAGGCVRGATSSQTRLVERGGLQWFLQPVVVGGGVLLCVLGH</sequence>
<reference evidence="1" key="3">
    <citation type="journal article" date="2017" name="Nature">
        <title>Genome sequence of the progenitor of the wheat D genome Aegilops tauschii.</title>
        <authorList>
            <person name="Luo M.C."/>
            <person name="Gu Y.Q."/>
            <person name="Puiu D."/>
            <person name="Wang H."/>
            <person name="Twardziok S.O."/>
            <person name="Deal K.R."/>
            <person name="Huo N."/>
            <person name="Zhu T."/>
            <person name="Wang L."/>
            <person name="Wang Y."/>
            <person name="McGuire P.E."/>
            <person name="Liu S."/>
            <person name="Long H."/>
            <person name="Ramasamy R.K."/>
            <person name="Rodriguez J.C."/>
            <person name="Van S.L."/>
            <person name="Yuan L."/>
            <person name="Wang Z."/>
            <person name="Xia Z."/>
            <person name="Xiao L."/>
            <person name="Anderson O.D."/>
            <person name="Ouyang S."/>
            <person name="Liang Y."/>
            <person name="Zimin A.V."/>
            <person name="Pertea G."/>
            <person name="Qi P."/>
            <person name="Bennetzen J.L."/>
            <person name="Dai X."/>
            <person name="Dawson M.W."/>
            <person name="Muller H.G."/>
            <person name="Kugler K."/>
            <person name="Rivarola-Duarte L."/>
            <person name="Spannagl M."/>
            <person name="Mayer K.F.X."/>
            <person name="Lu F.H."/>
            <person name="Bevan M.W."/>
            <person name="Leroy P."/>
            <person name="Li P."/>
            <person name="You F.M."/>
            <person name="Sun Q."/>
            <person name="Liu Z."/>
            <person name="Lyons E."/>
            <person name="Wicker T."/>
            <person name="Salzberg S.L."/>
            <person name="Devos K.M."/>
            <person name="Dvorak J."/>
        </authorList>
    </citation>
    <scope>NUCLEOTIDE SEQUENCE [LARGE SCALE GENOMIC DNA]</scope>
    <source>
        <strain evidence="1">cv. AL8/78</strain>
    </source>
</reference>
<proteinExistence type="predicted"/>
<evidence type="ECO:0000313" key="2">
    <source>
        <dbReference type="Proteomes" id="UP000015105"/>
    </source>
</evidence>
<organism evidence="1 2">
    <name type="scientific">Aegilops tauschii subsp. strangulata</name>
    <name type="common">Goatgrass</name>
    <dbReference type="NCBI Taxonomy" id="200361"/>
    <lineage>
        <taxon>Eukaryota</taxon>
        <taxon>Viridiplantae</taxon>
        <taxon>Streptophyta</taxon>
        <taxon>Embryophyta</taxon>
        <taxon>Tracheophyta</taxon>
        <taxon>Spermatophyta</taxon>
        <taxon>Magnoliopsida</taxon>
        <taxon>Liliopsida</taxon>
        <taxon>Poales</taxon>
        <taxon>Poaceae</taxon>
        <taxon>BOP clade</taxon>
        <taxon>Pooideae</taxon>
        <taxon>Triticodae</taxon>
        <taxon>Triticeae</taxon>
        <taxon>Triticinae</taxon>
        <taxon>Aegilops</taxon>
    </lineage>
</organism>
<reference evidence="2" key="1">
    <citation type="journal article" date="2014" name="Science">
        <title>Ancient hybridizations among the ancestral genomes of bread wheat.</title>
        <authorList>
            <consortium name="International Wheat Genome Sequencing Consortium,"/>
            <person name="Marcussen T."/>
            <person name="Sandve S.R."/>
            <person name="Heier L."/>
            <person name="Spannagl M."/>
            <person name="Pfeifer M."/>
            <person name="Jakobsen K.S."/>
            <person name="Wulff B.B."/>
            <person name="Steuernagel B."/>
            <person name="Mayer K.F."/>
            <person name="Olsen O.A."/>
        </authorList>
    </citation>
    <scope>NUCLEOTIDE SEQUENCE [LARGE SCALE GENOMIC DNA]</scope>
    <source>
        <strain evidence="2">cv. AL8/78</strain>
    </source>
</reference>
<reference evidence="1" key="5">
    <citation type="journal article" date="2021" name="G3 (Bethesda)">
        <title>Aegilops tauschii genome assembly Aet v5.0 features greater sequence contiguity and improved annotation.</title>
        <authorList>
            <person name="Wang L."/>
            <person name="Zhu T."/>
            <person name="Rodriguez J.C."/>
            <person name="Deal K.R."/>
            <person name="Dubcovsky J."/>
            <person name="McGuire P.E."/>
            <person name="Lux T."/>
            <person name="Spannagl M."/>
            <person name="Mayer K.F.X."/>
            <person name="Baldrich P."/>
            <person name="Meyers B.C."/>
            <person name="Huo N."/>
            <person name="Gu Y.Q."/>
            <person name="Zhou H."/>
            <person name="Devos K.M."/>
            <person name="Bennetzen J.L."/>
            <person name="Unver T."/>
            <person name="Budak H."/>
            <person name="Gulick P.J."/>
            <person name="Galiba G."/>
            <person name="Kalapos B."/>
            <person name="Nelson D.R."/>
            <person name="Li P."/>
            <person name="You F.M."/>
            <person name="Luo M.C."/>
            <person name="Dvorak J."/>
        </authorList>
    </citation>
    <scope>NUCLEOTIDE SEQUENCE [LARGE SCALE GENOMIC DNA]</scope>
    <source>
        <strain evidence="1">cv. AL8/78</strain>
    </source>
</reference>
<dbReference type="AlphaFoldDB" id="A0A453P5M4"/>
<keyword evidence="2" id="KW-1185">Reference proteome</keyword>
<protein>
    <submittedName>
        <fullName evidence="1">Uncharacterized protein</fullName>
    </submittedName>
</protein>
<reference evidence="2" key="2">
    <citation type="journal article" date="2017" name="Nat. Plants">
        <title>The Aegilops tauschii genome reveals multiple impacts of transposons.</title>
        <authorList>
            <person name="Zhao G."/>
            <person name="Zou C."/>
            <person name="Li K."/>
            <person name="Wang K."/>
            <person name="Li T."/>
            <person name="Gao L."/>
            <person name="Zhang X."/>
            <person name="Wang H."/>
            <person name="Yang Z."/>
            <person name="Liu X."/>
            <person name="Jiang W."/>
            <person name="Mao L."/>
            <person name="Kong X."/>
            <person name="Jiao Y."/>
            <person name="Jia J."/>
        </authorList>
    </citation>
    <scope>NUCLEOTIDE SEQUENCE [LARGE SCALE GENOMIC DNA]</scope>
    <source>
        <strain evidence="2">cv. AL8/78</strain>
    </source>
</reference>